<dbReference type="InterPro" id="IPR011964">
    <property type="entry name" value="YVTN_b-propeller_repeat"/>
</dbReference>
<accession>A0A1Y5PIW0</accession>
<dbReference type="SUPFAM" id="SSF50969">
    <property type="entry name" value="YVTN repeat-like/Quinoprotein amine dehydrogenase"/>
    <property type="match status" value="1"/>
</dbReference>
<dbReference type="InterPro" id="IPR051200">
    <property type="entry name" value="Host-pathogen_enzymatic-act"/>
</dbReference>
<protein>
    <submittedName>
        <fullName evidence="1">40-residue YVTN family beta-propeller repeat protein</fullName>
    </submittedName>
</protein>
<dbReference type="EMBL" id="FLQS01000056">
    <property type="protein sequence ID" value="SBS78613.1"/>
    <property type="molecule type" value="Genomic_DNA"/>
</dbReference>
<name>A0A1Y5PIW0_9MYCO</name>
<dbReference type="AlphaFoldDB" id="A0A1Y5PIW0"/>
<sequence>MANTTGVTEVFEGSAVAVAERAAAAHSLWLSSLPTIRRNPIGDLLPQLLGGAELEPLTEPIAAPVVTVARKLAPGHGPVSDMAVSPDGRYLVTAHYGADVVCIVDAATLTVTATIDGLSEPYAAVVVGDRAYVSAASNEVDAVVAVDTRSGTPLAAKTFEMTAGGLAVSPAADVLYVARTADEIVDIAVVDIETGKVASIEIPATPGTSVESLCISLDGTRLFAALTTPAGGLLAIVDTRDRAVCALVAISGSIGDIAVLPNGRTVFGTGWDAEFGGAIHVIDVAGARVTDTLAMGGVPTQLVLGRGGNCAYIVDRNEIAVLCTATTEIVDTFVIGPQLSCLAADPVRNRLYAADYAGAITAMRLETAAQQPQRLAVAAS</sequence>
<gene>
    <name evidence="1" type="ORF">MHPYR_60101</name>
</gene>
<organism evidence="1">
    <name type="scientific">uncultured Mycobacterium sp</name>
    <dbReference type="NCBI Taxonomy" id="171292"/>
    <lineage>
        <taxon>Bacteria</taxon>
        <taxon>Bacillati</taxon>
        <taxon>Actinomycetota</taxon>
        <taxon>Actinomycetes</taxon>
        <taxon>Mycobacteriales</taxon>
        <taxon>Mycobacteriaceae</taxon>
        <taxon>Mycobacterium</taxon>
        <taxon>environmental samples</taxon>
    </lineage>
</organism>
<dbReference type="PANTHER" id="PTHR47197">
    <property type="entry name" value="PROTEIN NIRF"/>
    <property type="match status" value="1"/>
</dbReference>
<proteinExistence type="predicted"/>
<dbReference type="NCBIfam" id="TIGR02276">
    <property type="entry name" value="beta_rpt_yvtn"/>
    <property type="match status" value="1"/>
</dbReference>
<dbReference type="InterPro" id="IPR011044">
    <property type="entry name" value="Quino_amine_DH_bsu"/>
</dbReference>
<dbReference type="InterPro" id="IPR015943">
    <property type="entry name" value="WD40/YVTN_repeat-like_dom_sf"/>
</dbReference>
<reference evidence="1" key="1">
    <citation type="submission" date="2016-03" db="EMBL/GenBank/DDBJ databases">
        <authorList>
            <person name="Ploux O."/>
        </authorList>
    </citation>
    <scope>NUCLEOTIDE SEQUENCE</scope>
    <source>
        <strain evidence="1">UC10</strain>
    </source>
</reference>
<dbReference type="Gene3D" id="2.130.10.10">
    <property type="entry name" value="YVTN repeat-like/Quinoprotein amine dehydrogenase"/>
    <property type="match status" value="2"/>
</dbReference>
<evidence type="ECO:0000313" key="1">
    <source>
        <dbReference type="EMBL" id="SBS78613.1"/>
    </source>
</evidence>
<dbReference type="PANTHER" id="PTHR47197:SF3">
    <property type="entry name" value="DIHYDRO-HEME D1 DEHYDROGENASE"/>
    <property type="match status" value="1"/>
</dbReference>